<evidence type="ECO:0000313" key="2">
    <source>
        <dbReference type="EMBL" id="KAL0562579.1"/>
    </source>
</evidence>
<protein>
    <submittedName>
        <fullName evidence="2">SERTA domain-containing protein 3</fullName>
    </submittedName>
</protein>
<evidence type="ECO:0000313" key="3">
    <source>
        <dbReference type="Proteomes" id="UP001465976"/>
    </source>
</evidence>
<organism evidence="2 3">
    <name type="scientific">Marasmius crinis-equi</name>
    <dbReference type="NCBI Taxonomy" id="585013"/>
    <lineage>
        <taxon>Eukaryota</taxon>
        <taxon>Fungi</taxon>
        <taxon>Dikarya</taxon>
        <taxon>Basidiomycota</taxon>
        <taxon>Agaricomycotina</taxon>
        <taxon>Agaricomycetes</taxon>
        <taxon>Agaricomycetidae</taxon>
        <taxon>Agaricales</taxon>
        <taxon>Marasmiineae</taxon>
        <taxon>Marasmiaceae</taxon>
        <taxon>Marasmius</taxon>
    </lineage>
</organism>
<proteinExistence type="predicted"/>
<feature type="non-terminal residue" evidence="2">
    <location>
        <position position="200"/>
    </location>
</feature>
<accession>A0ABR3EI70</accession>
<name>A0ABR3EI70_9AGAR</name>
<comment type="caution">
    <text evidence="2">The sequence shown here is derived from an EMBL/GenBank/DDBJ whole genome shotgun (WGS) entry which is preliminary data.</text>
</comment>
<reference evidence="2 3" key="1">
    <citation type="submission" date="2024-02" db="EMBL/GenBank/DDBJ databases">
        <title>A draft genome for the cacao thread blight pathogen Marasmius crinis-equi.</title>
        <authorList>
            <person name="Cohen S.P."/>
            <person name="Baruah I.K."/>
            <person name="Amoako-Attah I."/>
            <person name="Bukari Y."/>
            <person name="Meinhardt L.W."/>
            <person name="Bailey B.A."/>
        </authorList>
    </citation>
    <scope>NUCLEOTIDE SEQUENCE [LARGE SCALE GENOMIC DNA]</scope>
    <source>
        <strain evidence="2 3">GH-76</strain>
    </source>
</reference>
<evidence type="ECO:0000256" key="1">
    <source>
        <dbReference type="SAM" id="MobiDB-lite"/>
    </source>
</evidence>
<gene>
    <name evidence="2" type="primary">RBT1_73</name>
    <name evidence="2" type="ORF">V5O48_019507</name>
</gene>
<dbReference type="Proteomes" id="UP001465976">
    <property type="component" value="Unassembled WGS sequence"/>
</dbReference>
<sequence length="200" mass="22998">VPVERGAPRQKKRKVQPVVEISTRGSLSSGNGKLMKASAAKPNGQKDSVSKVKTTKDTELVDLKSVNMEQYPYPLPDRVPRFMHKVMEMMSTLPAIEDDVLLELTEVWLMFEKRLGYGFGADRLTTDERPEQVSTWIANARRSNFPGTITDIDDYAKKMEHWWWNCNPEWRRLRDWKLTKHGDGPWEELRVSGVNGIVNV</sequence>
<keyword evidence="3" id="KW-1185">Reference proteome</keyword>
<feature type="region of interest" description="Disordered" evidence="1">
    <location>
        <begin position="1"/>
        <end position="52"/>
    </location>
</feature>
<feature type="non-terminal residue" evidence="2">
    <location>
        <position position="1"/>
    </location>
</feature>
<dbReference type="EMBL" id="JBAHYK010005152">
    <property type="protein sequence ID" value="KAL0562579.1"/>
    <property type="molecule type" value="Genomic_DNA"/>
</dbReference>